<dbReference type="EMBL" id="JAWJWE010000001">
    <property type="protein sequence ID" value="KAK6644915.1"/>
    <property type="molecule type" value="Genomic_DNA"/>
</dbReference>
<protein>
    <submittedName>
        <fullName evidence="2">Uncharacterized protein</fullName>
    </submittedName>
</protein>
<organism evidence="2 3">
    <name type="scientific">Polyplax serrata</name>
    <name type="common">Common mouse louse</name>
    <dbReference type="NCBI Taxonomy" id="468196"/>
    <lineage>
        <taxon>Eukaryota</taxon>
        <taxon>Metazoa</taxon>
        <taxon>Ecdysozoa</taxon>
        <taxon>Arthropoda</taxon>
        <taxon>Hexapoda</taxon>
        <taxon>Insecta</taxon>
        <taxon>Pterygota</taxon>
        <taxon>Neoptera</taxon>
        <taxon>Paraneoptera</taxon>
        <taxon>Psocodea</taxon>
        <taxon>Troctomorpha</taxon>
        <taxon>Phthiraptera</taxon>
        <taxon>Anoplura</taxon>
        <taxon>Polyplacidae</taxon>
        <taxon>Polyplax</taxon>
    </lineage>
</organism>
<evidence type="ECO:0000313" key="3">
    <source>
        <dbReference type="Proteomes" id="UP001372834"/>
    </source>
</evidence>
<reference evidence="2 3" key="1">
    <citation type="submission" date="2023-10" db="EMBL/GenBank/DDBJ databases">
        <title>Genomes of two closely related lineages of the louse Polyplax serrata with different host specificities.</title>
        <authorList>
            <person name="Martinu J."/>
            <person name="Tarabai H."/>
            <person name="Stefka J."/>
            <person name="Hypsa V."/>
        </authorList>
    </citation>
    <scope>NUCLEOTIDE SEQUENCE [LARGE SCALE GENOMIC DNA]</scope>
    <source>
        <strain evidence="2">HR10_N</strain>
    </source>
</reference>
<feature type="region of interest" description="Disordered" evidence="1">
    <location>
        <begin position="1"/>
        <end position="20"/>
    </location>
</feature>
<evidence type="ECO:0000313" key="2">
    <source>
        <dbReference type="EMBL" id="KAK6644915.1"/>
    </source>
</evidence>
<dbReference type="AlphaFoldDB" id="A0AAN8SID2"/>
<accession>A0AAN8SID2</accession>
<dbReference type="Proteomes" id="UP001372834">
    <property type="component" value="Unassembled WGS sequence"/>
</dbReference>
<comment type="caution">
    <text evidence="2">The sequence shown here is derived from an EMBL/GenBank/DDBJ whole genome shotgun (WGS) entry which is preliminary data.</text>
</comment>
<feature type="non-terminal residue" evidence="2">
    <location>
        <position position="1"/>
    </location>
</feature>
<sequence>QTMTGKHERRNKKRPTEKTLLQSEKKLMSVSLTFGNSDIENPKAVNCGEKFFNYQAKFLLRIQQREREKAPGAIKN</sequence>
<gene>
    <name evidence="2" type="ORF">RUM43_001191</name>
</gene>
<evidence type="ECO:0000256" key="1">
    <source>
        <dbReference type="SAM" id="MobiDB-lite"/>
    </source>
</evidence>
<name>A0AAN8SID2_POLSC</name>
<proteinExistence type="predicted"/>